<proteinExistence type="predicted"/>
<accession>V8N8T6</accession>
<evidence type="ECO:0000313" key="2">
    <source>
        <dbReference type="EMBL" id="ETE58351.1"/>
    </source>
</evidence>
<organism evidence="2 3">
    <name type="scientific">Ophiophagus hannah</name>
    <name type="common">King cobra</name>
    <name type="synonym">Naja hannah</name>
    <dbReference type="NCBI Taxonomy" id="8665"/>
    <lineage>
        <taxon>Eukaryota</taxon>
        <taxon>Metazoa</taxon>
        <taxon>Chordata</taxon>
        <taxon>Craniata</taxon>
        <taxon>Vertebrata</taxon>
        <taxon>Euteleostomi</taxon>
        <taxon>Lepidosauria</taxon>
        <taxon>Squamata</taxon>
        <taxon>Bifurcata</taxon>
        <taxon>Unidentata</taxon>
        <taxon>Episquamata</taxon>
        <taxon>Toxicofera</taxon>
        <taxon>Serpentes</taxon>
        <taxon>Colubroidea</taxon>
        <taxon>Elapidae</taxon>
        <taxon>Elapinae</taxon>
        <taxon>Ophiophagus</taxon>
    </lineage>
</organism>
<dbReference type="EMBL" id="AZIM01006876">
    <property type="protein sequence ID" value="ETE58351.1"/>
    <property type="molecule type" value="Genomic_DNA"/>
</dbReference>
<gene>
    <name evidence="2" type="ORF">L345_15930</name>
</gene>
<keyword evidence="3" id="KW-1185">Reference proteome</keyword>
<sequence length="83" mass="8607">MQGTAGDISFLLAGTGHSSPKSKKRSLASKSLGPPTSHVSFPVGTPECSTNRKLSTDAPFSATTTEGVPSFNKAPAFYSDRTC</sequence>
<feature type="region of interest" description="Disordered" evidence="1">
    <location>
        <begin position="1"/>
        <end position="66"/>
    </location>
</feature>
<reference evidence="2 3" key="1">
    <citation type="journal article" date="2013" name="Proc. Natl. Acad. Sci. U.S.A.">
        <title>The king cobra genome reveals dynamic gene evolution and adaptation in the snake venom system.</title>
        <authorList>
            <person name="Vonk F.J."/>
            <person name="Casewell N.R."/>
            <person name="Henkel C.V."/>
            <person name="Heimberg A.M."/>
            <person name="Jansen H.J."/>
            <person name="McCleary R.J."/>
            <person name="Kerkkamp H.M."/>
            <person name="Vos R.A."/>
            <person name="Guerreiro I."/>
            <person name="Calvete J.J."/>
            <person name="Wuster W."/>
            <person name="Woods A.E."/>
            <person name="Logan J.M."/>
            <person name="Harrison R.A."/>
            <person name="Castoe T.A."/>
            <person name="de Koning A.P."/>
            <person name="Pollock D.D."/>
            <person name="Yandell M."/>
            <person name="Calderon D."/>
            <person name="Renjifo C."/>
            <person name="Currier R.B."/>
            <person name="Salgado D."/>
            <person name="Pla D."/>
            <person name="Sanz L."/>
            <person name="Hyder A.S."/>
            <person name="Ribeiro J.M."/>
            <person name="Arntzen J.W."/>
            <person name="van den Thillart G.E."/>
            <person name="Boetzer M."/>
            <person name="Pirovano W."/>
            <person name="Dirks R.P."/>
            <person name="Spaink H.P."/>
            <person name="Duboule D."/>
            <person name="McGlinn E."/>
            <person name="Kini R.M."/>
            <person name="Richardson M.K."/>
        </authorList>
    </citation>
    <scope>NUCLEOTIDE SEQUENCE</scope>
    <source>
        <tissue evidence="2">Blood</tissue>
    </source>
</reference>
<comment type="caution">
    <text evidence="2">The sequence shown here is derived from an EMBL/GenBank/DDBJ whole genome shotgun (WGS) entry which is preliminary data.</text>
</comment>
<evidence type="ECO:0000313" key="3">
    <source>
        <dbReference type="Proteomes" id="UP000018936"/>
    </source>
</evidence>
<dbReference type="AlphaFoldDB" id="V8N8T6"/>
<protein>
    <submittedName>
        <fullName evidence="2">Uncharacterized protein</fullName>
    </submittedName>
</protein>
<dbReference type="Proteomes" id="UP000018936">
    <property type="component" value="Unassembled WGS sequence"/>
</dbReference>
<evidence type="ECO:0000256" key="1">
    <source>
        <dbReference type="SAM" id="MobiDB-lite"/>
    </source>
</evidence>
<name>V8N8T6_OPHHA</name>